<dbReference type="PANTHER" id="PTHR43798:SF33">
    <property type="entry name" value="HYDROLASE, PUTATIVE (AFU_ORTHOLOGUE AFUA_2G14860)-RELATED"/>
    <property type="match status" value="1"/>
</dbReference>
<dbReference type="eggNOG" id="ENOG502RCIG">
    <property type="taxonomic scope" value="Eukaryota"/>
</dbReference>
<organism evidence="3 4">
    <name type="scientific">Dictyostelium purpureum</name>
    <name type="common">Slime mold</name>
    <dbReference type="NCBI Taxonomy" id="5786"/>
    <lineage>
        <taxon>Eukaryota</taxon>
        <taxon>Amoebozoa</taxon>
        <taxon>Evosea</taxon>
        <taxon>Eumycetozoa</taxon>
        <taxon>Dictyostelia</taxon>
        <taxon>Dictyosteliales</taxon>
        <taxon>Dictyosteliaceae</taxon>
        <taxon>Dictyostelium</taxon>
    </lineage>
</organism>
<dbReference type="KEGG" id="dpp:DICPUDRAFT_155059"/>
<evidence type="ECO:0000313" key="3">
    <source>
        <dbReference type="EMBL" id="EGC32938.1"/>
    </source>
</evidence>
<keyword evidence="1" id="KW-0812">Transmembrane</keyword>
<feature type="domain" description="AB hydrolase-1" evidence="2">
    <location>
        <begin position="136"/>
        <end position="375"/>
    </location>
</feature>
<proteinExistence type="predicted"/>
<protein>
    <recommendedName>
        <fullName evidence="2">AB hydrolase-1 domain-containing protein</fullName>
    </recommendedName>
</protein>
<dbReference type="VEuPathDB" id="AmoebaDB:DICPUDRAFT_155059"/>
<dbReference type="InParanoid" id="F0ZSZ4"/>
<dbReference type="OMA" id="PFYSTIW"/>
<dbReference type="EMBL" id="GL871166">
    <property type="protein sequence ID" value="EGC32938.1"/>
    <property type="molecule type" value="Genomic_DNA"/>
</dbReference>
<dbReference type="OrthoDB" id="294702at2759"/>
<dbReference type="GeneID" id="10507941"/>
<dbReference type="Proteomes" id="UP000001064">
    <property type="component" value="Unassembled WGS sequence"/>
</dbReference>
<dbReference type="RefSeq" id="XP_003290546.1">
    <property type="nucleotide sequence ID" value="XM_003290498.1"/>
</dbReference>
<evidence type="ECO:0000313" key="4">
    <source>
        <dbReference type="Proteomes" id="UP000001064"/>
    </source>
</evidence>
<feature type="transmembrane region" description="Helical" evidence="1">
    <location>
        <begin position="6"/>
        <end position="25"/>
    </location>
</feature>
<name>F0ZSZ4_DICPU</name>
<dbReference type="FunCoup" id="F0ZSZ4">
    <property type="interactions" value="1"/>
</dbReference>
<feature type="transmembrane region" description="Helical" evidence="1">
    <location>
        <begin position="41"/>
        <end position="59"/>
    </location>
</feature>
<gene>
    <name evidence="3" type="ORF">DICPUDRAFT_155059</name>
</gene>
<evidence type="ECO:0000256" key="1">
    <source>
        <dbReference type="SAM" id="Phobius"/>
    </source>
</evidence>
<reference evidence="4" key="1">
    <citation type="journal article" date="2011" name="Genome Biol.">
        <title>Comparative genomics of the social amoebae Dictyostelium discoideum and Dictyostelium purpureum.</title>
        <authorList>
            <consortium name="US DOE Joint Genome Institute (JGI-PGF)"/>
            <person name="Sucgang R."/>
            <person name="Kuo A."/>
            <person name="Tian X."/>
            <person name="Salerno W."/>
            <person name="Parikh A."/>
            <person name="Feasley C.L."/>
            <person name="Dalin E."/>
            <person name="Tu H."/>
            <person name="Huang E."/>
            <person name="Barry K."/>
            <person name="Lindquist E."/>
            <person name="Shapiro H."/>
            <person name="Bruce D."/>
            <person name="Schmutz J."/>
            <person name="Salamov A."/>
            <person name="Fey P."/>
            <person name="Gaudet P."/>
            <person name="Anjard C."/>
            <person name="Babu M.M."/>
            <person name="Basu S."/>
            <person name="Bushmanova Y."/>
            <person name="van der Wel H."/>
            <person name="Katoh-Kurasawa M."/>
            <person name="Dinh C."/>
            <person name="Coutinho P.M."/>
            <person name="Saito T."/>
            <person name="Elias M."/>
            <person name="Schaap P."/>
            <person name="Kay R.R."/>
            <person name="Henrissat B."/>
            <person name="Eichinger L."/>
            <person name="Rivero F."/>
            <person name="Putnam N.H."/>
            <person name="West C.M."/>
            <person name="Loomis W.F."/>
            <person name="Chisholm R.L."/>
            <person name="Shaulsky G."/>
            <person name="Strassmann J.E."/>
            <person name="Queller D.C."/>
            <person name="Kuspa A."/>
            <person name="Grigoriev I.V."/>
        </authorList>
    </citation>
    <scope>NUCLEOTIDE SEQUENCE [LARGE SCALE GENOMIC DNA]</scope>
    <source>
        <strain evidence="4">QSDP1</strain>
    </source>
</reference>
<dbReference type="PANTHER" id="PTHR43798">
    <property type="entry name" value="MONOACYLGLYCEROL LIPASE"/>
    <property type="match status" value="1"/>
</dbReference>
<dbReference type="InterPro" id="IPR050266">
    <property type="entry name" value="AB_hydrolase_sf"/>
</dbReference>
<accession>F0ZSZ4</accession>
<dbReference type="InterPro" id="IPR000073">
    <property type="entry name" value="AB_hydrolase_1"/>
</dbReference>
<dbReference type="AlphaFoldDB" id="F0ZSZ4"/>
<evidence type="ECO:0000259" key="2">
    <source>
        <dbReference type="Pfam" id="PF00561"/>
    </source>
</evidence>
<keyword evidence="1" id="KW-1133">Transmembrane helix</keyword>
<dbReference type="STRING" id="5786.F0ZSZ4"/>
<keyword evidence="4" id="KW-1185">Reference proteome</keyword>
<dbReference type="Gene3D" id="3.40.50.1820">
    <property type="entry name" value="alpha/beta hydrolase"/>
    <property type="match status" value="1"/>
</dbReference>
<dbReference type="Pfam" id="PF00561">
    <property type="entry name" value="Abhydrolase_1"/>
    <property type="match status" value="1"/>
</dbReference>
<dbReference type="InterPro" id="IPR029058">
    <property type="entry name" value="AB_hydrolase_fold"/>
</dbReference>
<sequence length="391" mass="43892">MKNQIYLNLPTISYFFIILSLFIYYHAKSKKSNGGHRIKKIFLFLLGIISLVDVSTIIYNRRITSDPNLTYSSHFGGTSYFPTINGTSLHIRCFNDNSNGNFNGNITILFEAGTPFYSTVWGNVVSLLKSSALSQHQNTIKQFCIYDRYGYGWSDLKVNRGVDGVTAVNDLKQYLSQIGINHNLLLVGWSYGGTLTQLFAYQHPDLVQGLVLVDSMVIEDLSDTYLISGISQGITSFTVLKYLLPTGITRFLTPFYPLESGYFENKKQNSTVVLNRTLKSSTDSIYLTYSNIDASANELSIIMDTISQQNSIIINHSNQYSDTQYLGNTPLVVLTAIDNGTPDWVQMQSNITNYSSNSKQNFATNSNHFIPLENPLSIVDSIYDCLNLINK</sequence>
<keyword evidence="1" id="KW-0472">Membrane</keyword>
<dbReference type="SUPFAM" id="SSF53474">
    <property type="entry name" value="alpha/beta-Hydrolases"/>
    <property type="match status" value="1"/>
</dbReference>